<dbReference type="SUPFAM" id="SSF47616">
    <property type="entry name" value="GST C-terminal domain-like"/>
    <property type="match status" value="1"/>
</dbReference>
<keyword evidence="4" id="KW-0808">Transferase</keyword>
<dbReference type="Gene3D" id="3.40.30.10">
    <property type="entry name" value="Glutaredoxin"/>
    <property type="match status" value="1"/>
</dbReference>
<dbReference type="SFLD" id="SFLDG01153">
    <property type="entry name" value="Main.4:_Theta-like"/>
    <property type="match status" value="1"/>
</dbReference>
<dbReference type="FunFam" id="1.20.1050.10:FF:000007">
    <property type="entry name" value="Glutathione S-transferase 1-1"/>
    <property type="match status" value="1"/>
</dbReference>
<dbReference type="InterPro" id="IPR040079">
    <property type="entry name" value="Glutathione_S-Trfase"/>
</dbReference>
<name>A0A4D6J7W3_9HYME</name>
<dbReference type="Gene3D" id="1.20.1050.10">
    <property type="match status" value="1"/>
</dbReference>
<dbReference type="Pfam" id="PF00043">
    <property type="entry name" value="GST_C"/>
    <property type="match status" value="1"/>
</dbReference>
<evidence type="ECO:0000256" key="1">
    <source>
        <dbReference type="ARBA" id="ARBA00011738"/>
    </source>
</evidence>
<reference evidence="4" key="1">
    <citation type="submission" date="2018-03" db="EMBL/GenBank/DDBJ databases">
        <authorList>
            <person name="Sheng S."/>
        </authorList>
    </citation>
    <scope>NUCLEOTIDE SEQUENCE</scope>
</reference>
<sequence length="217" mass="24805">MLRPIIYGTVWSPPSCAVRITARAIGLTLDLREINLLKGENHSKEFRKLNPQRTVPTLDDNGFILCNSFAIMTYFVGKYSKSDTLYPNDLHKRAIVDQRLHFSSGNLSVRMTDAIKPIFRGERKNVSAESDQLVHAAYDILNEFLSESKWLAGETYTLADISCSTYINNFEILFPIDDYPNISKWMGNCREHLPGFEQIVTTGLKQLHQTMDQISKR</sequence>
<evidence type="ECO:0000259" key="3">
    <source>
        <dbReference type="PROSITE" id="PS50405"/>
    </source>
</evidence>
<dbReference type="AlphaFoldDB" id="A0A4D6J7W3"/>
<evidence type="ECO:0000259" key="2">
    <source>
        <dbReference type="PROSITE" id="PS50404"/>
    </source>
</evidence>
<dbReference type="EMBL" id="MH094268">
    <property type="protein sequence ID" value="QCC89044.1"/>
    <property type="molecule type" value="mRNA"/>
</dbReference>
<dbReference type="SUPFAM" id="SSF52833">
    <property type="entry name" value="Thioredoxin-like"/>
    <property type="match status" value="1"/>
</dbReference>
<proteinExistence type="evidence at transcript level"/>
<dbReference type="InterPro" id="IPR010987">
    <property type="entry name" value="Glutathione-S-Trfase_C-like"/>
</dbReference>
<dbReference type="Pfam" id="PF13417">
    <property type="entry name" value="GST_N_3"/>
    <property type="match status" value="1"/>
</dbReference>
<comment type="subunit">
    <text evidence="1">Homodimer.</text>
</comment>
<dbReference type="SFLD" id="SFLDS00019">
    <property type="entry name" value="Glutathione_Transferase_(cytos"/>
    <property type="match status" value="1"/>
</dbReference>
<dbReference type="CDD" id="cd03177">
    <property type="entry name" value="GST_C_Delta_Epsilon"/>
    <property type="match status" value="1"/>
</dbReference>
<feature type="domain" description="GST C-terminal" evidence="3">
    <location>
        <begin position="89"/>
        <end position="217"/>
    </location>
</feature>
<dbReference type="InterPro" id="IPR036282">
    <property type="entry name" value="Glutathione-S-Trfase_C_sf"/>
</dbReference>
<organism evidence="4">
    <name type="scientific">Meteorus pulchricornis</name>
    <dbReference type="NCBI Taxonomy" id="51522"/>
    <lineage>
        <taxon>Eukaryota</taxon>
        <taxon>Metazoa</taxon>
        <taxon>Ecdysozoa</taxon>
        <taxon>Arthropoda</taxon>
        <taxon>Hexapoda</taxon>
        <taxon>Insecta</taxon>
        <taxon>Pterygota</taxon>
        <taxon>Neoptera</taxon>
        <taxon>Endopterygota</taxon>
        <taxon>Hymenoptera</taxon>
        <taxon>Apocrita</taxon>
        <taxon>Ichneumonoidea</taxon>
        <taxon>Braconidae</taxon>
        <taxon>Meteorinae</taxon>
        <taxon>Meteorus</taxon>
    </lineage>
</organism>
<dbReference type="InterPro" id="IPR036249">
    <property type="entry name" value="Thioredoxin-like_sf"/>
</dbReference>
<dbReference type="FunFam" id="3.40.30.10:FF:000034">
    <property type="entry name" value="glutathione S-transferase 1"/>
    <property type="match status" value="1"/>
</dbReference>
<dbReference type="InterPro" id="IPR004045">
    <property type="entry name" value="Glutathione_S-Trfase_N"/>
</dbReference>
<accession>A0A4D6J7W3</accession>
<dbReference type="PANTHER" id="PTHR43969:SF9">
    <property type="entry name" value="GLUTATHIONE S TRANSFERASE D10, ISOFORM A-RELATED"/>
    <property type="match status" value="1"/>
</dbReference>
<dbReference type="GO" id="GO:0006749">
    <property type="term" value="P:glutathione metabolic process"/>
    <property type="evidence" value="ECO:0007669"/>
    <property type="project" value="TreeGrafter"/>
</dbReference>
<dbReference type="PROSITE" id="PS50405">
    <property type="entry name" value="GST_CTER"/>
    <property type="match status" value="1"/>
</dbReference>
<dbReference type="PANTHER" id="PTHR43969">
    <property type="entry name" value="GLUTATHIONE S TRANSFERASE D10, ISOFORM A-RELATED"/>
    <property type="match status" value="1"/>
</dbReference>
<dbReference type="InterPro" id="IPR004046">
    <property type="entry name" value="GST_C"/>
</dbReference>
<dbReference type="GO" id="GO:0004364">
    <property type="term" value="F:glutathione transferase activity"/>
    <property type="evidence" value="ECO:0007669"/>
    <property type="project" value="TreeGrafter"/>
</dbReference>
<protein>
    <submittedName>
        <fullName evidence="4">Glutathione S-transferase epsilon 1</fullName>
    </submittedName>
</protein>
<dbReference type="PROSITE" id="PS50404">
    <property type="entry name" value="GST_NTER"/>
    <property type="match status" value="1"/>
</dbReference>
<evidence type="ECO:0000313" key="4">
    <source>
        <dbReference type="EMBL" id="QCC89044.1"/>
    </source>
</evidence>
<feature type="domain" description="GST N-terminal" evidence="2">
    <location>
        <begin position="2"/>
        <end position="83"/>
    </location>
</feature>
<dbReference type="SFLD" id="SFLDG00358">
    <property type="entry name" value="Main_(cytGST)"/>
    <property type="match status" value="1"/>
</dbReference>